<sequence length="220" mass="24426">MSVNDTNKKAAINMISLFLAVQLVSAVIPLVLPEDTGIVGFLLPSMVLFSLGAIGMIVIERRQQMKFEFEERFSNNTAIILLWGLIGMFIAIVVQTFASIIEVNFLGSSMESENTQFIMEVVRNYPLFLLLVGIAGPVMEEFVFRKAMFGLLIDRIGGIGAAVISSLLFALIHFDGLLLVYSSMGLVFAWLYFKTKNIWTPILAHCLMNVAAVLINLYFS</sequence>
<dbReference type="EMBL" id="FNFK01000014">
    <property type="protein sequence ID" value="SDK14159.1"/>
    <property type="molecule type" value="Genomic_DNA"/>
</dbReference>
<dbReference type="STRING" id="426701.SAMN04488098_101440"/>
<comment type="similarity">
    <text evidence="1">Belongs to the UPF0177 family.</text>
</comment>
<evidence type="ECO:0000256" key="1">
    <source>
        <dbReference type="ARBA" id="ARBA00009067"/>
    </source>
</evidence>
<feature type="transmembrane region" description="Helical" evidence="2">
    <location>
        <begin position="12"/>
        <end position="32"/>
    </location>
</feature>
<reference evidence="5" key="1">
    <citation type="submission" date="2016-10" db="EMBL/GenBank/DDBJ databases">
        <authorList>
            <person name="Varghese N."/>
            <person name="Submissions S."/>
        </authorList>
    </citation>
    <scope>NUCLEOTIDE SEQUENCE [LARGE SCALE GENOMIC DNA]</scope>
    <source>
        <strain evidence="5">DSM 19181</strain>
    </source>
</reference>
<keyword evidence="5" id="KW-1185">Reference proteome</keyword>
<dbReference type="PANTHER" id="PTHR36435:SF1">
    <property type="entry name" value="CAAX AMINO TERMINAL PROTEASE FAMILY PROTEIN"/>
    <property type="match status" value="1"/>
</dbReference>
<dbReference type="PANTHER" id="PTHR36435">
    <property type="entry name" value="SLR1288 PROTEIN"/>
    <property type="match status" value="1"/>
</dbReference>
<name>A0A1G8ZGD1_9LACT</name>
<evidence type="ECO:0000313" key="5">
    <source>
        <dbReference type="Proteomes" id="UP000199433"/>
    </source>
</evidence>
<keyword evidence="2" id="KW-0812">Transmembrane</keyword>
<dbReference type="RefSeq" id="WP_176759615.1">
    <property type="nucleotide sequence ID" value="NZ_FNFK01000014.1"/>
</dbReference>
<feature type="domain" description="CAAX prenyl protease 2/Lysostaphin resistance protein A-like" evidence="3">
    <location>
        <begin position="125"/>
        <end position="210"/>
    </location>
</feature>
<feature type="transmembrane region" description="Helical" evidence="2">
    <location>
        <begin position="38"/>
        <end position="59"/>
    </location>
</feature>
<dbReference type="AlphaFoldDB" id="A0A1G8ZGD1"/>
<accession>A0A1G8ZGD1</accession>
<gene>
    <name evidence="4" type="ORF">SAMN04488098_101440</name>
</gene>
<dbReference type="GO" id="GO:0080120">
    <property type="term" value="P:CAAX-box protein maturation"/>
    <property type="evidence" value="ECO:0007669"/>
    <property type="project" value="UniProtKB-ARBA"/>
</dbReference>
<proteinExistence type="inferred from homology"/>
<evidence type="ECO:0000259" key="3">
    <source>
        <dbReference type="Pfam" id="PF02517"/>
    </source>
</evidence>
<dbReference type="InterPro" id="IPR052710">
    <property type="entry name" value="CAAX_protease"/>
</dbReference>
<evidence type="ECO:0000313" key="4">
    <source>
        <dbReference type="EMBL" id="SDK14159.1"/>
    </source>
</evidence>
<feature type="transmembrane region" description="Helical" evidence="2">
    <location>
        <begin position="156"/>
        <end position="178"/>
    </location>
</feature>
<protein>
    <recommendedName>
        <fullName evidence="3">CAAX prenyl protease 2/Lysostaphin resistance protein A-like domain-containing protein</fullName>
    </recommendedName>
</protein>
<evidence type="ECO:0000256" key="2">
    <source>
        <dbReference type="SAM" id="Phobius"/>
    </source>
</evidence>
<keyword evidence="2" id="KW-1133">Transmembrane helix</keyword>
<feature type="transmembrane region" description="Helical" evidence="2">
    <location>
        <begin position="198"/>
        <end position="219"/>
    </location>
</feature>
<feature type="transmembrane region" description="Helical" evidence="2">
    <location>
        <begin position="80"/>
        <end position="105"/>
    </location>
</feature>
<dbReference type="GO" id="GO:0004175">
    <property type="term" value="F:endopeptidase activity"/>
    <property type="evidence" value="ECO:0007669"/>
    <property type="project" value="UniProtKB-ARBA"/>
</dbReference>
<keyword evidence="2" id="KW-0472">Membrane</keyword>
<dbReference type="InterPro" id="IPR003675">
    <property type="entry name" value="Rce1/LyrA-like_dom"/>
</dbReference>
<dbReference type="Proteomes" id="UP000199433">
    <property type="component" value="Unassembled WGS sequence"/>
</dbReference>
<feature type="transmembrane region" description="Helical" evidence="2">
    <location>
        <begin position="125"/>
        <end position="144"/>
    </location>
</feature>
<dbReference type="Pfam" id="PF02517">
    <property type="entry name" value="Rce1-like"/>
    <property type="match status" value="1"/>
</dbReference>
<organism evidence="4 5">
    <name type="scientific">Alkalibacterium thalassium</name>
    <dbReference type="NCBI Taxonomy" id="426701"/>
    <lineage>
        <taxon>Bacteria</taxon>
        <taxon>Bacillati</taxon>
        <taxon>Bacillota</taxon>
        <taxon>Bacilli</taxon>
        <taxon>Lactobacillales</taxon>
        <taxon>Carnobacteriaceae</taxon>
        <taxon>Alkalibacterium</taxon>
    </lineage>
</organism>